<organism evidence="2 3">
    <name type="scientific">Cytospora mali</name>
    <name type="common">Apple Valsa canker fungus</name>
    <name type="synonym">Valsa mali</name>
    <dbReference type="NCBI Taxonomy" id="578113"/>
    <lineage>
        <taxon>Eukaryota</taxon>
        <taxon>Fungi</taxon>
        <taxon>Dikarya</taxon>
        <taxon>Ascomycota</taxon>
        <taxon>Pezizomycotina</taxon>
        <taxon>Sordariomycetes</taxon>
        <taxon>Sordariomycetidae</taxon>
        <taxon>Diaporthales</taxon>
        <taxon>Cytosporaceae</taxon>
        <taxon>Cytospora</taxon>
    </lineage>
</organism>
<dbReference type="InterPro" id="IPR000772">
    <property type="entry name" value="Ricin_B_lectin"/>
</dbReference>
<sequence length="169" mass="18474">MSGVFDLTNATPWAGTPGLYSLFNVDGQTALDEDRNGKPQVIHGWEYGDSFTISNVNQLWQLADIGDKKWLIINKKTGQYLAAKADPSDFEEDSGVVVPQTGDGDASAAHWRITLAEAGDLYKLYIYNVKYNGDCLTLENGSGANGAKIKCATQNKVKKGQVWVVKKQN</sequence>
<dbReference type="EMBL" id="CM003106">
    <property type="protein sequence ID" value="KUI72570.1"/>
    <property type="molecule type" value="Genomic_DNA"/>
</dbReference>
<proteinExistence type="predicted"/>
<dbReference type="Gene3D" id="2.80.10.50">
    <property type="match status" value="1"/>
</dbReference>
<dbReference type="SUPFAM" id="SSF50370">
    <property type="entry name" value="Ricin B-like lectins"/>
    <property type="match status" value="1"/>
</dbReference>
<evidence type="ECO:0000313" key="2">
    <source>
        <dbReference type="EMBL" id="KUI72570.1"/>
    </source>
</evidence>
<dbReference type="Proteomes" id="UP000078559">
    <property type="component" value="Chromosome 9"/>
</dbReference>
<protein>
    <recommendedName>
        <fullName evidence="1">Ricin B lectin domain-containing protein</fullName>
    </recommendedName>
</protein>
<dbReference type="InterPro" id="IPR035992">
    <property type="entry name" value="Ricin_B-like_lectins"/>
</dbReference>
<dbReference type="SMR" id="A0A194W924"/>
<evidence type="ECO:0000259" key="1">
    <source>
        <dbReference type="Pfam" id="PF14200"/>
    </source>
</evidence>
<feature type="domain" description="Ricin B lectin" evidence="1">
    <location>
        <begin position="57"/>
        <end position="150"/>
    </location>
</feature>
<accession>A0A194W924</accession>
<dbReference type="AlphaFoldDB" id="A0A194W924"/>
<reference evidence="2" key="1">
    <citation type="submission" date="2014-12" db="EMBL/GenBank/DDBJ databases">
        <title>Genome Sequence of Valsa Canker Pathogens Uncovers a Specific Adaption of Colonization on Woody Bark.</title>
        <authorList>
            <person name="Yin Z."/>
            <person name="Liu H."/>
            <person name="Gao X."/>
            <person name="Li Z."/>
            <person name="Song N."/>
            <person name="Ke X."/>
            <person name="Dai Q."/>
            <person name="Wu Y."/>
            <person name="Sun Y."/>
            <person name="Xu J.-R."/>
            <person name="Kang Z.K."/>
            <person name="Wang L."/>
            <person name="Huang L."/>
        </authorList>
    </citation>
    <scope>NUCLEOTIDE SEQUENCE [LARGE SCALE GENOMIC DNA]</scope>
    <source>
        <strain evidence="2">03-8</strain>
    </source>
</reference>
<dbReference type="OrthoDB" id="4597430at2759"/>
<name>A0A194W924_CYTMA</name>
<keyword evidence="3" id="KW-1185">Reference proteome</keyword>
<gene>
    <name evidence="2" type="ORF">VM1G_08203</name>
</gene>
<evidence type="ECO:0000313" key="3">
    <source>
        <dbReference type="Proteomes" id="UP000078559"/>
    </source>
</evidence>
<dbReference type="Pfam" id="PF14200">
    <property type="entry name" value="RicinB_lectin_2"/>
    <property type="match status" value="1"/>
</dbReference>